<dbReference type="InterPro" id="IPR020593">
    <property type="entry name" value="G-glutamylP_reductase_CS"/>
</dbReference>
<keyword evidence="3 7" id="KW-0641">Proline biosynthesis</keyword>
<evidence type="ECO:0000256" key="8">
    <source>
        <dbReference type="SAM" id="MobiDB-lite"/>
    </source>
</evidence>
<dbReference type="NCBIfam" id="TIGR00407">
    <property type="entry name" value="proA"/>
    <property type="match status" value="1"/>
</dbReference>
<dbReference type="Gene3D" id="3.40.309.10">
    <property type="entry name" value="Aldehyde Dehydrogenase, Chain A, domain 2"/>
    <property type="match status" value="1"/>
</dbReference>
<comment type="pathway">
    <text evidence="1 7">Amino-acid biosynthesis; L-proline biosynthesis; L-glutamate 5-semialdehyde from L-glutamate: step 2/2.</text>
</comment>
<accession>A0A9X9WU61</accession>
<dbReference type="Gene3D" id="3.40.605.10">
    <property type="entry name" value="Aldehyde Dehydrogenase, Chain A, domain 1"/>
    <property type="match status" value="1"/>
</dbReference>
<dbReference type="InterPro" id="IPR000965">
    <property type="entry name" value="GPR_dom"/>
</dbReference>
<evidence type="ECO:0000256" key="3">
    <source>
        <dbReference type="ARBA" id="ARBA00022650"/>
    </source>
</evidence>
<dbReference type="Proteomes" id="UP001138751">
    <property type="component" value="Unassembled WGS sequence"/>
</dbReference>
<dbReference type="EC" id="1.2.1.41" evidence="7"/>
<sequence length="784" mass="82301">MASSPCRPRRRSSQAPGRASARSGSRSSARAASAWSSAGRARLRAAGHNSLASSLKAWPRRRPRRSSGPRWPQAASASASGHWRRGPCSPPPAAATTTPRTSSSGPAARTRTASSASPGCACRRDEGAAARPGPRRLPGTTRRSAARRRHFDFLDIDDHRALAAAEIDRLPLPDCGGCAPEGRLLHGHAAHVVDIDGHGALAVADGHRLQRPHRQWRGRTRDRRARRHVGIDVDDLLALAPADEDGEAPGLGRGRGRRGGRGGRGGGLGQHWRRRETAEQDGGEAQGAGGHDPGLLGRGGLRRHCLRAEDLFGATAQVVTLAHIAGRTPCRPRSATLCSGARLPYDHRVQCRPSVPAGRSGTAVNAIAQDAARQLETAARAARAAAGTIARAPSPVKDAALHAAATALRARTDALLAANAADIEAAPGLTAAFRDRLTLTPARIEAMAKGLEEVAALPDPVGRVLAEWARPNGLVIRRIAQPLGVIGMIFESRPNVTADAAALCLKSGNAVILRGGSESTRSAAAIHACLVEGLRAAGLPEEAVQVAQTADRAFVGAMLRASGLIDLIVPRGGKGLVTRVLEEARVPVLAHAEGLCHTYIHAAADHDMARSILANAKMRRTGVCGATETLLIDAAIAPSLLPLLVADLRSLGCDFRAEERARAIVADLPAATEQDFATEWLDAVLSVKVVDGIDDALAHIRRYGSEHTEAIVTRDESAARTFLDGIDSAVGLWNASTQFCDGGEFGFGAEIGIATGRLHARGPVGVEQLCTYRYHVIGTGQTRP</sequence>
<comment type="function">
    <text evidence="7">Catalyzes the NADPH-dependent reduction of L-glutamate 5-phosphate into L-glutamate 5-semialdehyde and phosphate. The product spontaneously undergoes cyclization to form 1-pyrroline-5-carboxylate.</text>
</comment>
<dbReference type="PROSITE" id="PS01223">
    <property type="entry name" value="PROA"/>
    <property type="match status" value="1"/>
</dbReference>
<feature type="compositionally biased region" description="Low complexity" evidence="8">
    <location>
        <begin position="13"/>
        <end position="47"/>
    </location>
</feature>
<dbReference type="GO" id="GO:0004350">
    <property type="term" value="F:glutamate-5-semialdehyde dehydrogenase activity"/>
    <property type="evidence" value="ECO:0007669"/>
    <property type="project" value="UniProtKB-UniRule"/>
</dbReference>
<evidence type="ECO:0000256" key="1">
    <source>
        <dbReference type="ARBA" id="ARBA00004985"/>
    </source>
</evidence>
<dbReference type="SUPFAM" id="SSF53720">
    <property type="entry name" value="ALDH-like"/>
    <property type="match status" value="1"/>
</dbReference>
<evidence type="ECO:0000256" key="2">
    <source>
        <dbReference type="ARBA" id="ARBA00022605"/>
    </source>
</evidence>
<dbReference type="InterPro" id="IPR016163">
    <property type="entry name" value="Ald_DH_C"/>
</dbReference>
<comment type="catalytic activity">
    <reaction evidence="6 7">
        <text>L-glutamate 5-semialdehyde + phosphate + NADP(+) = L-glutamyl 5-phosphate + NADPH + H(+)</text>
        <dbReference type="Rhea" id="RHEA:19541"/>
        <dbReference type="ChEBI" id="CHEBI:15378"/>
        <dbReference type="ChEBI" id="CHEBI:43474"/>
        <dbReference type="ChEBI" id="CHEBI:57783"/>
        <dbReference type="ChEBI" id="CHEBI:58066"/>
        <dbReference type="ChEBI" id="CHEBI:58274"/>
        <dbReference type="ChEBI" id="CHEBI:58349"/>
        <dbReference type="EC" id="1.2.1.41"/>
    </reaction>
</comment>
<protein>
    <recommendedName>
        <fullName evidence="7">Gamma-glutamyl phosphate reductase</fullName>
        <shortName evidence="7">GPR</shortName>
        <ecNumber evidence="7">1.2.1.41</ecNumber>
    </recommendedName>
    <alternativeName>
        <fullName evidence="7">Glutamate-5-semialdehyde dehydrogenase</fullName>
    </alternativeName>
    <alternativeName>
        <fullName evidence="7">Glutamyl-gamma-semialdehyde dehydrogenase</fullName>
        <shortName evidence="7">GSA dehydrogenase</shortName>
    </alternativeName>
</protein>
<dbReference type="GO" id="GO:0005737">
    <property type="term" value="C:cytoplasm"/>
    <property type="evidence" value="ECO:0007669"/>
    <property type="project" value="UniProtKB-SubCell"/>
</dbReference>
<evidence type="ECO:0000313" key="10">
    <source>
        <dbReference type="EMBL" id="MBR0670690.1"/>
    </source>
</evidence>
<keyword evidence="4 7" id="KW-0521">NADP</keyword>
<reference evidence="10" key="1">
    <citation type="submission" date="2020-01" db="EMBL/GenBank/DDBJ databases">
        <authorList>
            <person name="Rat A."/>
        </authorList>
    </citation>
    <scope>NUCLEOTIDE SEQUENCE</scope>
    <source>
        <strain evidence="10">LMG 31231</strain>
    </source>
</reference>
<evidence type="ECO:0000313" key="11">
    <source>
        <dbReference type="Proteomes" id="UP001138751"/>
    </source>
</evidence>
<keyword evidence="11" id="KW-1185">Reference proteome</keyword>
<dbReference type="InterPro" id="IPR015590">
    <property type="entry name" value="Aldehyde_DH_dom"/>
</dbReference>
<reference evidence="10" key="2">
    <citation type="journal article" date="2021" name="Syst. Appl. Microbiol.">
        <title>Roseomonas hellenica sp. nov., isolated from roots of wild-growing Alkanna tinctoria.</title>
        <authorList>
            <person name="Rat A."/>
            <person name="Naranjo H.D."/>
            <person name="Lebbe L."/>
            <person name="Cnockaert M."/>
            <person name="Krigas N."/>
            <person name="Grigoriadou K."/>
            <person name="Maloupa E."/>
            <person name="Willems A."/>
        </authorList>
    </citation>
    <scope>NUCLEOTIDE SEQUENCE</scope>
    <source>
        <strain evidence="10">LMG 31231</strain>
    </source>
</reference>
<keyword evidence="7" id="KW-0963">Cytoplasm</keyword>
<evidence type="ECO:0000256" key="5">
    <source>
        <dbReference type="ARBA" id="ARBA00023002"/>
    </source>
</evidence>
<name>A0A9X9WU61_9PROT</name>
<dbReference type="PANTHER" id="PTHR11063">
    <property type="entry name" value="GLUTAMATE SEMIALDEHYDE DEHYDROGENASE"/>
    <property type="match status" value="1"/>
</dbReference>
<dbReference type="CDD" id="cd07079">
    <property type="entry name" value="ALDH_F18-19_ProA-GPR"/>
    <property type="match status" value="1"/>
</dbReference>
<comment type="subcellular location">
    <subcellularLocation>
        <location evidence="7">Cytoplasm</location>
    </subcellularLocation>
</comment>
<dbReference type="PANTHER" id="PTHR11063:SF8">
    <property type="entry name" value="DELTA-1-PYRROLINE-5-CARBOXYLATE SYNTHASE"/>
    <property type="match status" value="1"/>
</dbReference>
<dbReference type="NCBIfam" id="NF001221">
    <property type="entry name" value="PRK00197.1"/>
    <property type="match status" value="1"/>
</dbReference>
<feature type="compositionally biased region" description="Low complexity" evidence="8">
    <location>
        <begin position="129"/>
        <end position="143"/>
    </location>
</feature>
<comment type="similarity">
    <text evidence="7">Belongs to the gamma-glutamyl phosphate reductase family.</text>
</comment>
<evidence type="ECO:0000259" key="9">
    <source>
        <dbReference type="Pfam" id="PF00171"/>
    </source>
</evidence>
<dbReference type="HAMAP" id="MF_00412">
    <property type="entry name" value="ProA"/>
    <property type="match status" value="1"/>
</dbReference>
<dbReference type="GO" id="GO:0055129">
    <property type="term" value="P:L-proline biosynthetic process"/>
    <property type="evidence" value="ECO:0007669"/>
    <property type="project" value="UniProtKB-UniRule"/>
</dbReference>
<feature type="compositionally biased region" description="Gly residues" evidence="8">
    <location>
        <begin position="284"/>
        <end position="296"/>
    </location>
</feature>
<keyword evidence="2 7" id="KW-0028">Amino-acid biosynthesis</keyword>
<keyword evidence="5 7" id="KW-0560">Oxidoreductase</keyword>
<comment type="caution">
    <text evidence="10">The sequence shown here is derived from an EMBL/GenBank/DDBJ whole genome shotgun (WGS) entry which is preliminary data.</text>
</comment>
<evidence type="ECO:0000256" key="6">
    <source>
        <dbReference type="ARBA" id="ARBA00049024"/>
    </source>
</evidence>
<evidence type="ECO:0000256" key="4">
    <source>
        <dbReference type="ARBA" id="ARBA00022857"/>
    </source>
</evidence>
<dbReference type="Pfam" id="PF00171">
    <property type="entry name" value="Aldedh"/>
    <property type="match status" value="1"/>
</dbReference>
<dbReference type="EMBL" id="JAAEDM010000010">
    <property type="protein sequence ID" value="MBR0670690.1"/>
    <property type="molecule type" value="Genomic_DNA"/>
</dbReference>
<feature type="domain" description="Aldehyde dehydrogenase" evidence="9">
    <location>
        <begin position="360"/>
        <end position="651"/>
    </location>
</feature>
<feature type="region of interest" description="Disordered" evidence="8">
    <location>
        <begin position="243"/>
        <end position="296"/>
    </location>
</feature>
<dbReference type="InterPro" id="IPR016162">
    <property type="entry name" value="Ald_DH_N"/>
</dbReference>
<organism evidence="10 11">
    <name type="scientific">Neoroseomonas soli</name>
    <dbReference type="NCBI Taxonomy" id="1081025"/>
    <lineage>
        <taxon>Bacteria</taxon>
        <taxon>Pseudomonadati</taxon>
        <taxon>Pseudomonadota</taxon>
        <taxon>Alphaproteobacteria</taxon>
        <taxon>Acetobacterales</taxon>
        <taxon>Acetobacteraceae</taxon>
        <taxon>Neoroseomonas</taxon>
    </lineage>
</organism>
<feature type="compositionally biased region" description="Low complexity" evidence="8">
    <location>
        <begin position="94"/>
        <end position="119"/>
    </location>
</feature>
<dbReference type="InterPro" id="IPR016161">
    <property type="entry name" value="Ald_DH/histidinol_DH"/>
</dbReference>
<evidence type="ECO:0000256" key="7">
    <source>
        <dbReference type="HAMAP-Rule" id="MF_00412"/>
    </source>
</evidence>
<feature type="compositionally biased region" description="Basic residues" evidence="8">
    <location>
        <begin position="58"/>
        <end position="67"/>
    </location>
</feature>
<gene>
    <name evidence="7" type="primary">proA</name>
    <name evidence="10" type="ORF">GXW76_05865</name>
</gene>
<proteinExistence type="inferred from homology"/>
<dbReference type="AlphaFoldDB" id="A0A9X9WU61"/>
<feature type="region of interest" description="Disordered" evidence="8">
    <location>
        <begin position="1"/>
        <end position="144"/>
    </location>
</feature>